<dbReference type="InterPro" id="IPR015421">
    <property type="entry name" value="PyrdxlP-dep_Trfase_major"/>
</dbReference>
<organism evidence="2 3">
    <name type="scientific">Alicyclobacillus macrosporangiidus</name>
    <dbReference type="NCBI Taxonomy" id="392015"/>
    <lineage>
        <taxon>Bacteria</taxon>
        <taxon>Bacillati</taxon>
        <taxon>Bacillota</taxon>
        <taxon>Bacilli</taxon>
        <taxon>Bacillales</taxon>
        <taxon>Alicyclobacillaceae</taxon>
        <taxon>Alicyclobacillus</taxon>
    </lineage>
</organism>
<dbReference type="InterPro" id="IPR000192">
    <property type="entry name" value="Aminotrans_V_dom"/>
</dbReference>
<keyword evidence="2" id="KW-0456">Lyase</keyword>
<dbReference type="EMBL" id="FPBV01000024">
    <property type="protein sequence ID" value="SFV04338.1"/>
    <property type="molecule type" value="Genomic_DNA"/>
</dbReference>
<dbReference type="InterPro" id="IPR015424">
    <property type="entry name" value="PyrdxlP-dep_Trfase"/>
</dbReference>
<name>A0A1I7L3X8_9BACL</name>
<dbReference type="InterPro" id="IPR015422">
    <property type="entry name" value="PyrdxlP-dep_Trfase_small"/>
</dbReference>
<dbReference type="Proteomes" id="UP000183508">
    <property type="component" value="Unassembled WGS sequence"/>
</dbReference>
<dbReference type="GO" id="GO:0016829">
    <property type="term" value="F:lyase activity"/>
    <property type="evidence" value="ECO:0007669"/>
    <property type="project" value="UniProtKB-KW"/>
</dbReference>
<reference evidence="3" key="1">
    <citation type="submission" date="2016-10" db="EMBL/GenBank/DDBJ databases">
        <authorList>
            <person name="Varghese N."/>
        </authorList>
    </citation>
    <scope>NUCLEOTIDE SEQUENCE [LARGE SCALE GENOMIC DNA]</scope>
    <source>
        <strain evidence="3">DSM 17980</strain>
    </source>
</reference>
<dbReference type="AlphaFoldDB" id="A0A1I7L3X8"/>
<keyword evidence="3" id="KW-1185">Reference proteome</keyword>
<accession>A0A1I7L3X8</accession>
<evidence type="ECO:0000313" key="2">
    <source>
        <dbReference type="EMBL" id="SFV04338.1"/>
    </source>
</evidence>
<dbReference type="Gene3D" id="3.90.1150.10">
    <property type="entry name" value="Aspartate Aminotransferase, domain 1"/>
    <property type="match status" value="1"/>
</dbReference>
<sequence length="386" mass="41737">MAYADHLRRYFPAVRGVTYLNTAYAGALPEAAASAMQTVYAQACAEGRLEPVHAQRLAAVRQQVREQLAHLFHTDAERIALTTGTAHGLGMVLWALPLRAGDEVVYAGLGDADAVLPLYAFAQRRGVVTRRLSGSLDADALVAQAGASITPRTRAMICAHVDPQSGRRLPVEALAELCRARGILLIVDGSYGAGADPITLEESGIPVYVVDGRRWLCGPFGVGAVVVSPDVWSMLQPAWTGEPALASPSALDAWGSFLLAPDARRFELASGDLAPWTGWLESLRFLRGQAGWDLVFTRVRGLSGQAMERLLDLPHVRVMTPRDARVGMLALEVAGREAGACAEDARAHGIEVGISPDGRWIRISFGLYNHEDDVERFVKWLEQVRA</sequence>
<evidence type="ECO:0000259" key="1">
    <source>
        <dbReference type="Pfam" id="PF00266"/>
    </source>
</evidence>
<gene>
    <name evidence="2" type="ORF">SAMN05421543_12429</name>
</gene>
<dbReference type="Gene3D" id="3.40.640.10">
    <property type="entry name" value="Type I PLP-dependent aspartate aminotransferase-like (Major domain)"/>
    <property type="match status" value="1"/>
</dbReference>
<evidence type="ECO:0000313" key="3">
    <source>
        <dbReference type="Proteomes" id="UP000183508"/>
    </source>
</evidence>
<dbReference type="OrthoDB" id="9804366at2"/>
<dbReference type="STRING" id="392015.SAMN05421543_12429"/>
<dbReference type="PANTHER" id="PTHR43586:SF4">
    <property type="entry name" value="ISOPENICILLIN N EPIMERASE"/>
    <property type="match status" value="1"/>
</dbReference>
<dbReference type="SUPFAM" id="SSF53383">
    <property type="entry name" value="PLP-dependent transferases"/>
    <property type="match status" value="1"/>
</dbReference>
<dbReference type="Pfam" id="PF00266">
    <property type="entry name" value="Aminotran_5"/>
    <property type="match status" value="1"/>
</dbReference>
<feature type="domain" description="Aminotransferase class V" evidence="1">
    <location>
        <begin position="19"/>
        <end position="377"/>
    </location>
</feature>
<dbReference type="RefSeq" id="WP_074955711.1">
    <property type="nucleotide sequence ID" value="NZ_FPBV01000024.1"/>
</dbReference>
<proteinExistence type="predicted"/>
<protein>
    <submittedName>
        <fullName evidence="2">L-cysteine/cystine lyase</fullName>
    </submittedName>
</protein>
<dbReference type="PANTHER" id="PTHR43586">
    <property type="entry name" value="CYSTEINE DESULFURASE"/>
    <property type="match status" value="1"/>
</dbReference>